<dbReference type="Gene3D" id="1.10.3720.10">
    <property type="entry name" value="MetI-like"/>
    <property type="match status" value="1"/>
</dbReference>
<evidence type="ECO:0000256" key="1">
    <source>
        <dbReference type="ARBA" id="ARBA00004651"/>
    </source>
</evidence>
<feature type="transmembrane region" description="Helical" evidence="7">
    <location>
        <begin position="163"/>
        <end position="185"/>
    </location>
</feature>
<evidence type="ECO:0000256" key="7">
    <source>
        <dbReference type="RuleBase" id="RU363032"/>
    </source>
</evidence>
<feature type="transmembrane region" description="Helical" evidence="7">
    <location>
        <begin position="205"/>
        <end position="231"/>
    </location>
</feature>
<keyword evidence="5 7" id="KW-1133">Transmembrane helix</keyword>
<comment type="similarity">
    <text evidence="7">Belongs to the binding-protein-dependent transport system permease family.</text>
</comment>
<dbReference type="OrthoDB" id="9809173at2"/>
<proteinExistence type="inferred from homology"/>
<feature type="transmembrane region" description="Helical" evidence="7">
    <location>
        <begin position="138"/>
        <end position="156"/>
    </location>
</feature>
<reference evidence="9 10" key="1">
    <citation type="submission" date="2019-02" db="EMBL/GenBank/DDBJ databases">
        <title>Thermus sp. a novel from hot spring.</title>
        <authorList>
            <person name="Zhao Z."/>
        </authorList>
    </citation>
    <scope>NUCLEOTIDE SEQUENCE [LARGE SCALE GENOMIC DNA]</scope>
    <source>
        <strain evidence="9 10">CFH 72773T</strain>
    </source>
</reference>
<dbReference type="CDD" id="cd06261">
    <property type="entry name" value="TM_PBP2"/>
    <property type="match status" value="1"/>
</dbReference>
<sequence length="298" mass="32615">MGRQETLPALLFILPALVLIGVFILWPALETLRLAFLGPQGFAGLANFREVLGSPDTFNPGRFPGSPPPWGSLVHNALWILIHLPLTVLLGLFLAVLFSRLKGWWVSLLRLAIFLGMVTPLVVGGVLIRFLFDQNAGLVPQVLGLLGLGAPWDRTWTAYPETALLALILGSVWLWTGFSMVLHAAGLSTIDPELYEAAEIDGATAWHQFWFITLPLLWPVTMVVIALTLLWELKIFDIVFVATQGGPGGASLVLALQMYLYAFRDLDFHRAAATATLLTLVSLPIGLWFARRSLGGGR</sequence>
<comment type="subcellular location">
    <subcellularLocation>
        <location evidence="1 7">Cell membrane</location>
        <topology evidence="1 7">Multi-pass membrane protein</topology>
    </subcellularLocation>
</comment>
<feature type="transmembrane region" description="Helical" evidence="7">
    <location>
        <begin position="111"/>
        <end position="132"/>
    </location>
</feature>
<keyword evidence="6 7" id="KW-0472">Membrane</keyword>
<evidence type="ECO:0000256" key="6">
    <source>
        <dbReference type="ARBA" id="ARBA00023136"/>
    </source>
</evidence>
<feature type="transmembrane region" description="Helical" evidence="7">
    <location>
        <begin position="7"/>
        <end position="29"/>
    </location>
</feature>
<dbReference type="AlphaFoldDB" id="A0A4Q9AZW1"/>
<gene>
    <name evidence="9" type="ORF">ETP66_08960</name>
</gene>
<dbReference type="EMBL" id="SIJL01000011">
    <property type="protein sequence ID" value="TBH17507.1"/>
    <property type="molecule type" value="Genomic_DNA"/>
</dbReference>
<evidence type="ECO:0000256" key="3">
    <source>
        <dbReference type="ARBA" id="ARBA00022475"/>
    </source>
</evidence>
<feature type="domain" description="ABC transmembrane type-1" evidence="8">
    <location>
        <begin position="73"/>
        <end position="289"/>
    </location>
</feature>
<keyword evidence="3" id="KW-1003">Cell membrane</keyword>
<name>A0A4Q9AZW1_9DEIN</name>
<evidence type="ECO:0000256" key="2">
    <source>
        <dbReference type="ARBA" id="ARBA00022448"/>
    </source>
</evidence>
<keyword evidence="2 7" id="KW-0813">Transport</keyword>
<keyword evidence="10" id="KW-1185">Reference proteome</keyword>
<keyword evidence="4 7" id="KW-0812">Transmembrane</keyword>
<dbReference type="InterPro" id="IPR035906">
    <property type="entry name" value="MetI-like_sf"/>
</dbReference>
<evidence type="ECO:0000259" key="8">
    <source>
        <dbReference type="PROSITE" id="PS50928"/>
    </source>
</evidence>
<evidence type="ECO:0000313" key="10">
    <source>
        <dbReference type="Proteomes" id="UP000292858"/>
    </source>
</evidence>
<organism evidence="9 10">
    <name type="scientific">Thermus thermamylovorans</name>
    <dbReference type="NCBI Taxonomy" id="2509362"/>
    <lineage>
        <taxon>Bacteria</taxon>
        <taxon>Thermotogati</taxon>
        <taxon>Deinococcota</taxon>
        <taxon>Deinococci</taxon>
        <taxon>Thermales</taxon>
        <taxon>Thermaceae</taxon>
        <taxon>Thermus</taxon>
    </lineage>
</organism>
<dbReference type="PANTHER" id="PTHR43005">
    <property type="entry name" value="BLR7065 PROTEIN"/>
    <property type="match status" value="1"/>
</dbReference>
<evidence type="ECO:0000256" key="5">
    <source>
        <dbReference type="ARBA" id="ARBA00022989"/>
    </source>
</evidence>
<dbReference type="PROSITE" id="PS50928">
    <property type="entry name" value="ABC_TM1"/>
    <property type="match status" value="1"/>
</dbReference>
<feature type="transmembrane region" description="Helical" evidence="7">
    <location>
        <begin position="268"/>
        <end position="290"/>
    </location>
</feature>
<protein>
    <submittedName>
        <fullName evidence="9">Sugar ABC transporter permease</fullName>
    </submittedName>
</protein>
<dbReference type="GO" id="GO:0005886">
    <property type="term" value="C:plasma membrane"/>
    <property type="evidence" value="ECO:0007669"/>
    <property type="project" value="UniProtKB-SubCell"/>
</dbReference>
<dbReference type="SUPFAM" id="SSF161098">
    <property type="entry name" value="MetI-like"/>
    <property type="match status" value="1"/>
</dbReference>
<feature type="transmembrane region" description="Helical" evidence="7">
    <location>
        <begin position="77"/>
        <end position="99"/>
    </location>
</feature>
<dbReference type="PANTHER" id="PTHR43005:SF1">
    <property type="entry name" value="SPERMIDINE_PUTRESCINE TRANSPORT SYSTEM PERMEASE PROTEIN"/>
    <property type="match status" value="1"/>
</dbReference>
<dbReference type="Pfam" id="PF00528">
    <property type="entry name" value="BPD_transp_1"/>
    <property type="match status" value="1"/>
</dbReference>
<evidence type="ECO:0000256" key="4">
    <source>
        <dbReference type="ARBA" id="ARBA00022692"/>
    </source>
</evidence>
<feature type="transmembrane region" description="Helical" evidence="7">
    <location>
        <begin position="238"/>
        <end position="262"/>
    </location>
</feature>
<evidence type="ECO:0000313" key="9">
    <source>
        <dbReference type="EMBL" id="TBH17507.1"/>
    </source>
</evidence>
<dbReference type="Proteomes" id="UP000292858">
    <property type="component" value="Unassembled WGS sequence"/>
</dbReference>
<accession>A0A4Q9AZW1</accession>
<comment type="caution">
    <text evidence="9">The sequence shown here is derived from an EMBL/GenBank/DDBJ whole genome shotgun (WGS) entry which is preliminary data.</text>
</comment>
<dbReference type="GO" id="GO:0055085">
    <property type="term" value="P:transmembrane transport"/>
    <property type="evidence" value="ECO:0007669"/>
    <property type="project" value="InterPro"/>
</dbReference>
<dbReference type="InterPro" id="IPR000515">
    <property type="entry name" value="MetI-like"/>
</dbReference>